<proteinExistence type="predicted"/>
<dbReference type="PANTHER" id="PTHR46496:SF6">
    <property type="entry name" value="ZEAXANTHIN EPOXIDASE, CHLOROPLASTIC-LIKE ISOFORM X1"/>
    <property type="match status" value="1"/>
</dbReference>
<dbReference type="Proteomes" id="UP001172457">
    <property type="component" value="Chromosome 1"/>
</dbReference>
<dbReference type="EMBL" id="JARYMX010000001">
    <property type="protein sequence ID" value="KAJ9565532.1"/>
    <property type="molecule type" value="Genomic_DNA"/>
</dbReference>
<sequence>MMKMMIVRKNLFGVQEASYSGYTCYTGLVEYAPSYKNYIGYRVFLGPGQYFATCDVGNDKIQWYAFHNEPSRSYDTLA</sequence>
<comment type="caution">
    <text evidence="1">The sequence shown here is derived from an EMBL/GenBank/DDBJ whole genome shotgun (WGS) entry which is preliminary data.</text>
</comment>
<dbReference type="AlphaFoldDB" id="A0AA38WLH1"/>
<protein>
    <submittedName>
        <fullName evidence="1">Uncharacterized protein</fullName>
    </submittedName>
</protein>
<feature type="non-terminal residue" evidence="1">
    <location>
        <position position="78"/>
    </location>
</feature>
<gene>
    <name evidence="1" type="ORF">OSB04_001498</name>
</gene>
<organism evidence="1 2">
    <name type="scientific">Centaurea solstitialis</name>
    <name type="common">yellow star-thistle</name>
    <dbReference type="NCBI Taxonomy" id="347529"/>
    <lineage>
        <taxon>Eukaryota</taxon>
        <taxon>Viridiplantae</taxon>
        <taxon>Streptophyta</taxon>
        <taxon>Embryophyta</taxon>
        <taxon>Tracheophyta</taxon>
        <taxon>Spermatophyta</taxon>
        <taxon>Magnoliopsida</taxon>
        <taxon>eudicotyledons</taxon>
        <taxon>Gunneridae</taxon>
        <taxon>Pentapetalae</taxon>
        <taxon>asterids</taxon>
        <taxon>campanulids</taxon>
        <taxon>Asterales</taxon>
        <taxon>Asteraceae</taxon>
        <taxon>Carduoideae</taxon>
        <taxon>Cardueae</taxon>
        <taxon>Centaureinae</taxon>
        <taxon>Centaurea</taxon>
    </lineage>
</organism>
<keyword evidence="2" id="KW-1185">Reference proteome</keyword>
<dbReference type="Gene3D" id="3.30.9.30">
    <property type="match status" value="1"/>
</dbReference>
<dbReference type="PANTHER" id="PTHR46496">
    <property type="match status" value="1"/>
</dbReference>
<accession>A0AA38WLH1</accession>
<evidence type="ECO:0000313" key="1">
    <source>
        <dbReference type="EMBL" id="KAJ9565532.1"/>
    </source>
</evidence>
<name>A0AA38WLH1_9ASTR</name>
<reference evidence="1" key="1">
    <citation type="submission" date="2023-03" db="EMBL/GenBank/DDBJ databases">
        <title>Chromosome-scale reference genome and RAD-based genetic map of yellow starthistle (Centaurea solstitialis) reveal putative structural variation and QTLs associated with invader traits.</title>
        <authorList>
            <person name="Reatini B."/>
            <person name="Cang F.A."/>
            <person name="Jiang Q."/>
            <person name="Mckibben M.T.W."/>
            <person name="Barker M.S."/>
            <person name="Rieseberg L.H."/>
            <person name="Dlugosch K.M."/>
        </authorList>
    </citation>
    <scope>NUCLEOTIDE SEQUENCE</scope>
    <source>
        <strain evidence="1">CAN-66</strain>
        <tissue evidence="1">Leaf</tissue>
    </source>
</reference>
<evidence type="ECO:0000313" key="2">
    <source>
        <dbReference type="Proteomes" id="UP001172457"/>
    </source>
</evidence>